<keyword evidence="3" id="KW-0677">Repeat</keyword>
<evidence type="ECO:0000256" key="2">
    <source>
        <dbReference type="ARBA" id="ARBA00022490"/>
    </source>
</evidence>
<feature type="repeat" description="Pumilio" evidence="6">
    <location>
        <begin position="499"/>
        <end position="535"/>
    </location>
</feature>
<dbReference type="Gene3D" id="1.25.10.10">
    <property type="entry name" value="Leucine-rich Repeat Variant"/>
    <property type="match status" value="1"/>
</dbReference>
<dbReference type="PANTHER" id="PTHR12537:SF63">
    <property type="entry name" value="PUMILIO HOMOLOG 15"/>
    <property type="match status" value="1"/>
</dbReference>
<comment type="caution">
    <text evidence="9">The sequence shown here is derived from an EMBL/GenBank/DDBJ whole genome shotgun (WGS) entry which is preliminary data.</text>
</comment>
<dbReference type="InterPro" id="IPR016024">
    <property type="entry name" value="ARM-type_fold"/>
</dbReference>
<evidence type="ECO:0000256" key="3">
    <source>
        <dbReference type="ARBA" id="ARBA00022737"/>
    </source>
</evidence>
<dbReference type="CDD" id="cd07920">
    <property type="entry name" value="Pumilio"/>
    <property type="match status" value="1"/>
</dbReference>
<dbReference type="InterPro" id="IPR033133">
    <property type="entry name" value="PUM-HD"/>
</dbReference>
<dbReference type="GO" id="GO:0003729">
    <property type="term" value="F:mRNA binding"/>
    <property type="evidence" value="ECO:0007669"/>
    <property type="project" value="TreeGrafter"/>
</dbReference>
<feature type="repeat" description="Pumilio" evidence="6">
    <location>
        <begin position="264"/>
        <end position="299"/>
    </location>
</feature>
<sequence length="618" mass="68198">MELLQGSESFWSGTVAPISGSPAATYLPFWNIQQPMLSGTYIGNNPFDQTLESAFSRLNVSSHSNQELGYRPGFGGGEFPEGSGSRIGGLAGGGRLARTRERNNILEGSSVGFDRGMMVGPSIDSLDGFMSSSYQPSNLNGNFYLFDSGRSGLHNELSILPSSSQNGFLAGSSAAAAGGTRSSNLFGNGYSFDPTSENFNKFSMLPSSSNQNGFLAGVAGCTRACCSKTNNNVIIDNCNAQNNSNSLRRPHWLQEPLSCLRIGDLRGRFLALSKDQYGCRFLQKAIAEASKEEIDMIFLEVIDHVGELMMDPFGNYVVQKVVEVCSEEQMNRVLVKITEDRLRLANICVNSHGSRALQKLLENLTTQQQISKFMSALSPCAVALTKDMTGHRVIQYCLKNFSDEDIEHLLNEVAYNCYQIATDKCGCCALQQCVDHTKGKARSHLVREIIANALLLAEDQYGSSIDTLQPCFDVELSNYVVQHILGFKDKEIMDCLLRQLEGYYVSLSCNRYGSNVVEKCLTESEEKHSTKIIVELLRSPIVSRLLVDPFGNYVMQKALSVSKVRFSPALMLPSSWSFGALAKGVVYHALFNLVMENREMMQSHVYGKWILRKLPIHT</sequence>
<feature type="repeat" description="Pumilio" evidence="6">
    <location>
        <begin position="376"/>
        <end position="411"/>
    </location>
</feature>
<dbReference type="AlphaFoldDB" id="A0A1R3HK66"/>
<dbReference type="InterPro" id="IPR001313">
    <property type="entry name" value="Pumilio_RNA-bd_rpt"/>
</dbReference>
<dbReference type="GO" id="GO:0005737">
    <property type="term" value="C:cytoplasm"/>
    <property type="evidence" value="ECO:0007669"/>
    <property type="project" value="UniProtKB-SubCell"/>
</dbReference>
<dbReference type="EMBL" id="AWUE01019956">
    <property type="protein sequence ID" value="OMO70691.1"/>
    <property type="molecule type" value="Genomic_DNA"/>
</dbReference>
<dbReference type="PROSITE" id="PS50303">
    <property type="entry name" value="PUM_HD"/>
    <property type="match status" value="1"/>
</dbReference>
<dbReference type="SUPFAM" id="SSF48371">
    <property type="entry name" value="ARM repeat"/>
    <property type="match status" value="1"/>
</dbReference>
<evidence type="ECO:0000313" key="9">
    <source>
        <dbReference type="EMBL" id="OMO70691.1"/>
    </source>
</evidence>
<feature type="domain" description="PUM-HD" evidence="8">
    <location>
        <begin position="243"/>
        <end position="618"/>
    </location>
</feature>
<keyword evidence="10" id="KW-1185">Reference proteome</keyword>
<evidence type="ECO:0000256" key="4">
    <source>
        <dbReference type="ARBA" id="ARBA00022845"/>
    </source>
</evidence>
<dbReference type="InterPro" id="IPR033712">
    <property type="entry name" value="Pumilio_RNA-bd"/>
</dbReference>
<evidence type="ECO:0000259" key="8">
    <source>
        <dbReference type="PROSITE" id="PS50303"/>
    </source>
</evidence>
<dbReference type="PANTHER" id="PTHR12537">
    <property type="entry name" value="RNA BINDING PROTEIN PUMILIO-RELATED"/>
    <property type="match status" value="1"/>
</dbReference>
<organism evidence="9 10">
    <name type="scientific">Corchorus olitorius</name>
    <dbReference type="NCBI Taxonomy" id="93759"/>
    <lineage>
        <taxon>Eukaryota</taxon>
        <taxon>Viridiplantae</taxon>
        <taxon>Streptophyta</taxon>
        <taxon>Embryophyta</taxon>
        <taxon>Tracheophyta</taxon>
        <taxon>Spermatophyta</taxon>
        <taxon>Magnoliopsida</taxon>
        <taxon>eudicotyledons</taxon>
        <taxon>Gunneridae</taxon>
        <taxon>Pentapetalae</taxon>
        <taxon>rosids</taxon>
        <taxon>malvids</taxon>
        <taxon>Malvales</taxon>
        <taxon>Malvaceae</taxon>
        <taxon>Grewioideae</taxon>
        <taxon>Apeibeae</taxon>
        <taxon>Corchorus</taxon>
    </lineage>
</organism>
<evidence type="ECO:0000256" key="1">
    <source>
        <dbReference type="ARBA" id="ARBA00004496"/>
    </source>
</evidence>
<feature type="repeat" description="Pumilio" evidence="6">
    <location>
        <begin position="339"/>
        <end position="375"/>
    </location>
</feature>
<accession>A0A1R3HK66</accession>
<evidence type="ECO:0000256" key="7">
    <source>
        <dbReference type="SAM" id="MobiDB-lite"/>
    </source>
</evidence>
<dbReference type="SMART" id="SM00025">
    <property type="entry name" value="Pumilio"/>
    <property type="match status" value="8"/>
</dbReference>
<dbReference type="GO" id="GO:0006417">
    <property type="term" value="P:regulation of translation"/>
    <property type="evidence" value="ECO:0007669"/>
    <property type="project" value="UniProtKB-KW"/>
</dbReference>
<feature type="repeat" description="Pumilio" evidence="6">
    <location>
        <begin position="412"/>
        <end position="447"/>
    </location>
</feature>
<reference evidence="10" key="1">
    <citation type="submission" date="2013-09" db="EMBL/GenBank/DDBJ databases">
        <title>Corchorus olitorius genome sequencing.</title>
        <authorList>
            <person name="Alam M."/>
            <person name="Haque M.S."/>
            <person name="Islam M.S."/>
            <person name="Emdad E.M."/>
            <person name="Islam M.M."/>
            <person name="Ahmed B."/>
            <person name="Halim A."/>
            <person name="Hossen Q.M.M."/>
            <person name="Hossain M.Z."/>
            <person name="Ahmed R."/>
            <person name="Khan M.M."/>
            <person name="Islam R."/>
            <person name="Rashid M.M."/>
            <person name="Khan S.A."/>
            <person name="Rahman M.S."/>
            <person name="Alam M."/>
            <person name="Yahiya A.S."/>
            <person name="Khan M.S."/>
            <person name="Azam M.S."/>
            <person name="Haque T."/>
            <person name="Lashkar M.Z.H."/>
            <person name="Akhand A.I."/>
            <person name="Morshed G."/>
            <person name="Roy S."/>
            <person name="Uddin K.S."/>
            <person name="Rabeya T."/>
            <person name="Hossain A.S."/>
            <person name="Chowdhury A."/>
            <person name="Snigdha A.R."/>
            <person name="Mortoza M.S."/>
            <person name="Matin S.A."/>
            <person name="Hoque S.M.E."/>
            <person name="Islam M.K."/>
            <person name="Roy D.K."/>
            <person name="Haider R."/>
            <person name="Moosa M.M."/>
            <person name="Elias S.M."/>
            <person name="Hasan A.M."/>
            <person name="Jahan S."/>
            <person name="Shafiuddin M."/>
            <person name="Mahmood N."/>
            <person name="Shommy N.S."/>
        </authorList>
    </citation>
    <scope>NUCLEOTIDE SEQUENCE [LARGE SCALE GENOMIC DNA]</scope>
    <source>
        <strain evidence="10">cv. O-4</strain>
    </source>
</reference>
<protein>
    <recommendedName>
        <fullName evidence="8">PUM-HD domain-containing protein</fullName>
    </recommendedName>
</protein>
<comment type="subcellular location">
    <subcellularLocation>
        <location evidence="1">Cytoplasm</location>
    </subcellularLocation>
</comment>
<feature type="repeat" description="Pumilio" evidence="6">
    <location>
        <begin position="300"/>
        <end position="336"/>
    </location>
</feature>
<dbReference type="STRING" id="93759.A0A1R3HK66"/>
<keyword evidence="2" id="KW-0963">Cytoplasm</keyword>
<keyword evidence="5" id="KW-0694">RNA-binding</keyword>
<dbReference type="Pfam" id="PF00806">
    <property type="entry name" value="PUF"/>
    <property type="match status" value="7"/>
</dbReference>
<dbReference type="Proteomes" id="UP000187203">
    <property type="component" value="Unassembled WGS sequence"/>
</dbReference>
<feature type="region of interest" description="Disordered" evidence="7">
    <location>
        <begin position="75"/>
        <end position="94"/>
    </location>
</feature>
<proteinExistence type="predicted"/>
<evidence type="ECO:0000256" key="6">
    <source>
        <dbReference type="PROSITE-ProRule" id="PRU00317"/>
    </source>
</evidence>
<dbReference type="PROSITE" id="PS50302">
    <property type="entry name" value="PUM"/>
    <property type="match status" value="6"/>
</dbReference>
<name>A0A1R3HK66_9ROSI</name>
<keyword evidence="4" id="KW-0810">Translation regulation</keyword>
<evidence type="ECO:0000313" key="10">
    <source>
        <dbReference type="Proteomes" id="UP000187203"/>
    </source>
</evidence>
<dbReference type="InterPro" id="IPR011989">
    <property type="entry name" value="ARM-like"/>
</dbReference>
<evidence type="ECO:0000256" key="5">
    <source>
        <dbReference type="ARBA" id="ARBA00022884"/>
    </source>
</evidence>
<dbReference type="OrthoDB" id="668540at2759"/>
<gene>
    <name evidence="9" type="ORF">COLO4_28552</name>
</gene>